<dbReference type="PATRIC" id="fig|294.131.peg.539"/>
<feature type="transmembrane region" description="Helical" evidence="1">
    <location>
        <begin position="70"/>
        <end position="87"/>
    </location>
</feature>
<keyword evidence="1" id="KW-0812">Transmembrane</keyword>
<feature type="transmembrane region" description="Helical" evidence="1">
    <location>
        <begin position="45"/>
        <end position="64"/>
    </location>
</feature>
<proteinExistence type="predicted"/>
<name>A0A0F4TJX9_PSEFL</name>
<evidence type="ECO:0000313" key="2">
    <source>
        <dbReference type="EMBL" id="KJZ44733.1"/>
    </source>
</evidence>
<gene>
    <name evidence="2" type="ORF">VC34_12325</name>
</gene>
<organism evidence="2 3">
    <name type="scientific">Pseudomonas fluorescens</name>
    <dbReference type="NCBI Taxonomy" id="294"/>
    <lineage>
        <taxon>Bacteria</taxon>
        <taxon>Pseudomonadati</taxon>
        <taxon>Pseudomonadota</taxon>
        <taxon>Gammaproteobacteria</taxon>
        <taxon>Pseudomonadales</taxon>
        <taxon>Pseudomonadaceae</taxon>
        <taxon>Pseudomonas</taxon>
    </lineage>
</organism>
<evidence type="ECO:0008006" key="4">
    <source>
        <dbReference type="Google" id="ProtNLM"/>
    </source>
</evidence>
<dbReference type="EMBL" id="LACD01000012">
    <property type="protein sequence ID" value="KJZ44733.1"/>
    <property type="molecule type" value="Genomic_DNA"/>
</dbReference>
<dbReference type="AlphaFoldDB" id="A0A0F4TJX9"/>
<dbReference type="InterPro" id="IPR045629">
    <property type="entry name" value="DUF6232"/>
</dbReference>
<accession>A0A0F4TJX9</accession>
<evidence type="ECO:0000313" key="3">
    <source>
        <dbReference type="Proteomes" id="UP000033500"/>
    </source>
</evidence>
<keyword evidence="1" id="KW-1133">Transmembrane helix</keyword>
<dbReference type="Pfam" id="PF19744">
    <property type="entry name" value="DUF6232"/>
    <property type="match status" value="1"/>
</dbReference>
<dbReference type="Proteomes" id="UP000033500">
    <property type="component" value="Unassembled WGS sequence"/>
</dbReference>
<sequence>MDEKTFYESDNIKVTSVRFIVNNQTYALSSVNSVRVSKVDTTSSYTAPALIAAGGIVWVLFLIAFKGSPFYYLQPIALMVAGIYLLARIKKKLEYRVVLTTSSGENAVLRSNEKQEITLVEKALNDAIVYRG</sequence>
<reference evidence="2 3" key="1">
    <citation type="submission" date="2015-03" db="EMBL/GenBank/DDBJ databases">
        <title>Comparative genomics of Pseudomonas insights into diversity of traits involved in vanlence and defense.</title>
        <authorList>
            <person name="Qin Y."/>
        </authorList>
    </citation>
    <scope>NUCLEOTIDE SEQUENCE [LARGE SCALE GENOMIC DNA]</scope>
    <source>
        <strain evidence="2 3">C3</strain>
    </source>
</reference>
<keyword evidence="1" id="KW-0472">Membrane</keyword>
<protein>
    <recommendedName>
        <fullName evidence="4">QacE</fullName>
    </recommendedName>
</protein>
<dbReference type="RefSeq" id="WP_046046774.1">
    <property type="nucleotide sequence ID" value="NZ_LACD01000012.1"/>
</dbReference>
<comment type="caution">
    <text evidence="2">The sequence shown here is derived from an EMBL/GenBank/DDBJ whole genome shotgun (WGS) entry which is preliminary data.</text>
</comment>
<evidence type="ECO:0000256" key="1">
    <source>
        <dbReference type="SAM" id="Phobius"/>
    </source>
</evidence>